<dbReference type="Pfam" id="PF19781">
    <property type="entry name" value="DUF6266"/>
    <property type="match status" value="1"/>
</dbReference>
<dbReference type="EMBL" id="FXTN01000008">
    <property type="protein sequence ID" value="SMO84860.1"/>
    <property type="molecule type" value="Genomic_DNA"/>
</dbReference>
<keyword evidence="2" id="KW-1185">Reference proteome</keyword>
<dbReference type="RefSeq" id="WP_142529411.1">
    <property type="nucleotide sequence ID" value="NZ_CBCSJO010000008.1"/>
</dbReference>
<reference evidence="1 2" key="1">
    <citation type="submission" date="2017-05" db="EMBL/GenBank/DDBJ databases">
        <authorList>
            <person name="Varghese N."/>
            <person name="Submissions S."/>
        </authorList>
    </citation>
    <scope>NUCLEOTIDE SEQUENCE [LARGE SCALE GENOMIC DNA]</scope>
    <source>
        <strain evidence="1 2">DSM 19036</strain>
    </source>
</reference>
<sequence length="214" mass="24069">MAKLPNGFNGPFKGRLGKAIAYIVNGENLLRSIPERNKEKDRIETDQRKRMELTNTLLAPVKDFIKFGYNYLTSVYPSCNHHNAAVKIMLKLISGTFPELYIDYSKVLFAYGNLPLSENLAVEVVKEGLKFSWDTTTLEKGASKKDHVMVLAFYPELKSADFIRSGAQRAVGSELLQLAACKKNSIVEIYIAFISDDQSRVSNSHYLGQIKWPG</sequence>
<evidence type="ECO:0000313" key="2">
    <source>
        <dbReference type="Proteomes" id="UP000320300"/>
    </source>
</evidence>
<proteinExistence type="predicted"/>
<name>A0A521EP00_9SPHI</name>
<accession>A0A521EP00</accession>
<gene>
    <name evidence="1" type="ORF">SAMN06265348_108281</name>
</gene>
<evidence type="ECO:0000313" key="1">
    <source>
        <dbReference type="EMBL" id="SMO84860.1"/>
    </source>
</evidence>
<organism evidence="1 2">
    <name type="scientific">Pedobacter westerhofensis</name>
    <dbReference type="NCBI Taxonomy" id="425512"/>
    <lineage>
        <taxon>Bacteria</taxon>
        <taxon>Pseudomonadati</taxon>
        <taxon>Bacteroidota</taxon>
        <taxon>Sphingobacteriia</taxon>
        <taxon>Sphingobacteriales</taxon>
        <taxon>Sphingobacteriaceae</taxon>
        <taxon>Pedobacter</taxon>
    </lineage>
</organism>
<dbReference type="Proteomes" id="UP000320300">
    <property type="component" value="Unassembled WGS sequence"/>
</dbReference>
<protein>
    <submittedName>
        <fullName evidence="1">Uncharacterized protein</fullName>
    </submittedName>
</protein>
<dbReference type="AlphaFoldDB" id="A0A521EP00"/>
<dbReference type="OrthoDB" id="648163at2"/>
<dbReference type="InterPro" id="IPR046233">
    <property type="entry name" value="DUF6266"/>
</dbReference>